<sequence>QDNINMSLKTGHFTTALRKCSTSSLIKESSWTKFLDCITPSTNLNQKLHIYTSFPRQQMTYISLPSNK</sequence>
<evidence type="ECO:0000313" key="1">
    <source>
        <dbReference type="EMBL" id="CEK64283.1"/>
    </source>
</evidence>
<name>A0A0B6Z6X4_9EUPU</name>
<proteinExistence type="predicted"/>
<feature type="non-terminal residue" evidence="1">
    <location>
        <position position="1"/>
    </location>
</feature>
<reference evidence="1" key="1">
    <citation type="submission" date="2014-12" db="EMBL/GenBank/DDBJ databases">
        <title>Insight into the proteome of Arion vulgaris.</title>
        <authorList>
            <person name="Aradska J."/>
            <person name="Bulat T."/>
            <person name="Smidak R."/>
            <person name="Sarate P."/>
            <person name="Gangsoo J."/>
            <person name="Sialana F."/>
            <person name="Bilban M."/>
            <person name="Lubec G."/>
        </authorList>
    </citation>
    <scope>NUCLEOTIDE SEQUENCE</scope>
    <source>
        <tissue evidence="1">Skin</tissue>
    </source>
</reference>
<dbReference type="EMBL" id="HACG01017418">
    <property type="protein sequence ID" value="CEK64283.1"/>
    <property type="molecule type" value="Transcribed_RNA"/>
</dbReference>
<gene>
    <name evidence="1" type="primary">ORF51264</name>
</gene>
<organism evidence="1">
    <name type="scientific">Arion vulgaris</name>
    <dbReference type="NCBI Taxonomy" id="1028688"/>
    <lineage>
        <taxon>Eukaryota</taxon>
        <taxon>Metazoa</taxon>
        <taxon>Spiralia</taxon>
        <taxon>Lophotrochozoa</taxon>
        <taxon>Mollusca</taxon>
        <taxon>Gastropoda</taxon>
        <taxon>Heterobranchia</taxon>
        <taxon>Euthyneura</taxon>
        <taxon>Panpulmonata</taxon>
        <taxon>Eupulmonata</taxon>
        <taxon>Stylommatophora</taxon>
        <taxon>Helicina</taxon>
        <taxon>Arionoidea</taxon>
        <taxon>Arionidae</taxon>
        <taxon>Arion</taxon>
    </lineage>
</organism>
<dbReference type="AlphaFoldDB" id="A0A0B6Z6X4"/>
<protein>
    <submittedName>
        <fullName evidence="1">Uncharacterized protein</fullName>
    </submittedName>
</protein>
<accession>A0A0B6Z6X4</accession>